<feature type="domain" description="N-acetyltransferase" evidence="5">
    <location>
        <begin position="19"/>
        <end position="177"/>
    </location>
</feature>
<evidence type="ECO:0000256" key="2">
    <source>
        <dbReference type="ARBA" id="ARBA00023315"/>
    </source>
</evidence>
<comment type="similarity">
    <text evidence="3">Belongs to the acetyltransferase family. RimJ subfamily.</text>
</comment>
<evidence type="ECO:0000313" key="7">
    <source>
        <dbReference type="Proteomes" id="UP001344906"/>
    </source>
</evidence>
<dbReference type="EMBL" id="BSRI01000001">
    <property type="protein sequence ID" value="GLV55409.1"/>
    <property type="molecule type" value="Genomic_DNA"/>
</dbReference>
<evidence type="ECO:0000256" key="4">
    <source>
        <dbReference type="SAM" id="MobiDB-lite"/>
    </source>
</evidence>
<dbReference type="Gene3D" id="3.40.630.30">
    <property type="match status" value="1"/>
</dbReference>
<dbReference type="PANTHER" id="PTHR43792:SF8">
    <property type="entry name" value="[RIBOSOMAL PROTEIN US5]-ALANINE N-ACETYLTRANSFERASE"/>
    <property type="match status" value="1"/>
</dbReference>
<gene>
    <name evidence="6" type="ORF">KDH_22530</name>
</gene>
<keyword evidence="1" id="KW-0808">Transferase</keyword>
<reference evidence="6 7" key="1">
    <citation type="submission" date="2023-02" db="EMBL/GenBank/DDBJ databases">
        <title>Dictyobacter halimunensis sp. nov., a new member of the class Ktedonobacteria from forest soil in a geothermal area.</title>
        <authorList>
            <person name="Rachmania M.K."/>
            <person name="Ningsih F."/>
            <person name="Sakai Y."/>
            <person name="Yabe S."/>
            <person name="Yokota A."/>
            <person name="Sjamsuridzal W."/>
        </authorList>
    </citation>
    <scope>NUCLEOTIDE SEQUENCE [LARGE SCALE GENOMIC DNA]</scope>
    <source>
        <strain evidence="6 7">S3.2.2.5</strain>
    </source>
</reference>
<evidence type="ECO:0000313" key="6">
    <source>
        <dbReference type="EMBL" id="GLV55409.1"/>
    </source>
</evidence>
<comment type="caution">
    <text evidence="6">The sequence shown here is derived from an EMBL/GenBank/DDBJ whole genome shotgun (WGS) entry which is preliminary data.</text>
</comment>
<name>A0ABQ6FMI1_9CHLR</name>
<organism evidence="6 7">
    <name type="scientific">Dictyobacter halimunensis</name>
    <dbReference type="NCBI Taxonomy" id="3026934"/>
    <lineage>
        <taxon>Bacteria</taxon>
        <taxon>Bacillati</taxon>
        <taxon>Chloroflexota</taxon>
        <taxon>Ktedonobacteria</taxon>
        <taxon>Ktedonobacterales</taxon>
        <taxon>Dictyobacteraceae</taxon>
        <taxon>Dictyobacter</taxon>
    </lineage>
</organism>
<evidence type="ECO:0000256" key="1">
    <source>
        <dbReference type="ARBA" id="ARBA00022679"/>
    </source>
</evidence>
<protein>
    <submittedName>
        <fullName evidence="6">N-acetyltransferase</fullName>
    </submittedName>
</protein>
<dbReference type="Pfam" id="PF13302">
    <property type="entry name" value="Acetyltransf_3"/>
    <property type="match status" value="1"/>
</dbReference>
<dbReference type="Proteomes" id="UP001344906">
    <property type="component" value="Unassembled WGS sequence"/>
</dbReference>
<dbReference type="SUPFAM" id="SSF55729">
    <property type="entry name" value="Acyl-CoA N-acyltransferases (Nat)"/>
    <property type="match status" value="1"/>
</dbReference>
<dbReference type="InterPro" id="IPR051531">
    <property type="entry name" value="N-acetyltransferase"/>
</dbReference>
<feature type="region of interest" description="Disordered" evidence="4">
    <location>
        <begin position="1"/>
        <end position="20"/>
    </location>
</feature>
<sequence>MQGVPEKDQHLNASERPMPDLQLIRPNHAPALLAFEQENRAYFAASIPDRGDEFFAEFDTRYAQMLEWQAAGTDYFHLLVTEGGEVVGRVNLFKVADGSAELGYRIAQKAAGQGLATVAVRKVRELAATEYGLTRLRARVKLDNPASRKVLERNGFVAVSELTLNDKPAISYICELR</sequence>
<evidence type="ECO:0000259" key="5">
    <source>
        <dbReference type="PROSITE" id="PS51186"/>
    </source>
</evidence>
<keyword evidence="2" id="KW-0012">Acyltransferase</keyword>
<accession>A0ABQ6FMI1</accession>
<keyword evidence="7" id="KW-1185">Reference proteome</keyword>
<evidence type="ECO:0000256" key="3">
    <source>
        <dbReference type="ARBA" id="ARBA00038502"/>
    </source>
</evidence>
<dbReference type="PANTHER" id="PTHR43792">
    <property type="entry name" value="GNAT FAMILY, PUTATIVE (AFU_ORTHOLOGUE AFUA_3G00765)-RELATED-RELATED"/>
    <property type="match status" value="1"/>
</dbReference>
<proteinExistence type="inferred from homology"/>
<feature type="compositionally biased region" description="Basic and acidic residues" evidence="4">
    <location>
        <begin position="1"/>
        <end position="10"/>
    </location>
</feature>
<dbReference type="PROSITE" id="PS51186">
    <property type="entry name" value="GNAT"/>
    <property type="match status" value="1"/>
</dbReference>
<dbReference type="InterPro" id="IPR016181">
    <property type="entry name" value="Acyl_CoA_acyltransferase"/>
</dbReference>
<dbReference type="InterPro" id="IPR000182">
    <property type="entry name" value="GNAT_dom"/>
</dbReference>